<evidence type="ECO:0000313" key="3">
    <source>
        <dbReference type="Proteomes" id="UP001276659"/>
    </source>
</evidence>
<evidence type="ECO:0000256" key="1">
    <source>
        <dbReference type="SAM" id="MobiDB-lite"/>
    </source>
</evidence>
<proteinExistence type="predicted"/>
<sequence length="432" mass="48054">MPSIDKSLAHDRYLVRVGKTFSSLIKAAIDGVYAPTFFGDAMTAVGYSKRLRAVIQNLLLQFAEDMRLKGQERVIIDDDSLRKADPSKREISRSNFIDNVLGLVKQSRGRELPGTFNPLIVGDLFYQYSNPWKSLVDRYSEIIIDATRTSLEMAVAASADVTTCEGLLHELLYPALSRYSEALQEKVAEILRPHQQGHPITYNHYFTETVQKARQAHEKKRQARQLNAFFKIRPEAGPSFVTSPTGFNTGDLLNTLNQSTEADMDRHAYSEAVDCMEAYYKARKVVAMNVLVDNFSVLVVENCVISDLANCLSPERVMMLDDVLIGNIAAETEDPLVERRHLSESAPESVGPDADSVGESLGEDGSGRSLLHKRDSPIQEANPSNDDIAGLEKPATRTPTVLDDSWHNGNLKLSSKKKNPTKSIFADEDVDF</sequence>
<protein>
    <recommendedName>
        <fullName evidence="4">GED domain-containing protein</fullName>
    </recommendedName>
</protein>
<evidence type="ECO:0008006" key="4">
    <source>
        <dbReference type="Google" id="ProtNLM"/>
    </source>
</evidence>
<accession>A0AAD9ZE93</accession>
<gene>
    <name evidence="2" type="ORF">OEA41_008012</name>
</gene>
<comment type="caution">
    <text evidence="2">The sequence shown here is derived from an EMBL/GenBank/DDBJ whole genome shotgun (WGS) entry which is preliminary data.</text>
</comment>
<reference evidence="2" key="1">
    <citation type="submission" date="2022-11" db="EMBL/GenBank/DDBJ databases">
        <title>Chromosomal genome sequence assembly and mating type (MAT) locus characterization of the leprose asexual lichenized fungus Lepraria neglecta (Nyl.) Erichsen.</title>
        <authorList>
            <person name="Allen J.L."/>
            <person name="Pfeffer B."/>
        </authorList>
    </citation>
    <scope>NUCLEOTIDE SEQUENCE</scope>
    <source>
        <strain evidence="2">Allen 5258</strain>
    </source>
</reference>
<feature type="region of interest" description="Disordered" evidence="1">
    <location>
        <begin position="341"/>
        <end position="432"/>
    </location>
</feature>
<dbReference type="EMBL" id="JASNWA010000004">
    <property type="protein sequence ID" value="KAK3176687.1"/>
    <property type="molecule type" value="Genomic_DNA"/>
</dbReference>
<dbReference type="AlphaFoldDB" id="A0AAD9ZE93"/>
<name>A0AAD9ZE93_9LECA</name>
<evidence type="ECO:0000313" key="2">
    <source>
        <dbReference type="EMBL" id="KAK3176687.1"/>
    </source>
</evidence>
<dbReference type="Proteomes" id="UP001276659">
    <property type="component" value="Unassembled WGS sequence"/>
</dbReference>
<keyword evidence="3" id="KW-1185">Reference proteome</keyword>
<organism evidence="2 3">
    <name type="scientific">Lepraria neglecta</name>
    <dbReference type="NCBI Taxonomy" id="209136"/>
    <lineage>
        <taxon>Eukaryota</taxon>
        <taxon>Fungi</taxon>
        <taxon>Dikarya</taxon>
        <taxon>Ascomycota</taxon>
        <taxon>Pezizomycotina</taxon>
        <taxon>Lecanoromycetes</taxon>
        <taxon>OSLEUM clade</taxon>
        <taxon>Lecanoromycetidae</taxon>
        <taxon>Lecanorales</taxon>
        <taxon>Lecanorineae</taxon>
        <taxon>Stereocaulaceae</taxon>
        <taxon>Lepraria</taxon>
    </lineage>
</organism>